<accession>A0ABW2A732</accession>
<feature type="region of interest" description="Disordered" evidence="1">
    <location>
        <begin position="1"/>
        <end position="96"/>
    </location>
</feature>
<name>A0ABW2A732_9GAMM</name>
<evidence type="ECO:0000313" key="3">
    <source>
        <dbReference type="Proteomes" id="UP001596422"/>
    </source>
</evidence>
<feature type="compositionally biased region" description="Basic residues" evidence="1">
    <location>
        <begin position="36"/>
        <end position="48"/>
    </location>
</feature>
<feature type="compositionally biased region" description="Basic and acidic residues" evidence="1">
    <location>
        <begin position="9"/>
        <end position="35"/>
    </location>
</feature>
<feature type="compositionally biased region" description="Basic and acidic residues" evidence="1">
    <location>
        <begin position="49"/>
        <end position="87"/>
    </location>
</feature>
<sequence>MTRVKKKRSDANRIEWGESPPRRSEKLADPDSYESRKKKALEKRKRQKSVYEKHVEQQERDDERREDSGPRGGRLAEKIRRLNRDRVELDDEPEDD</sequence>
<keyword evidence="3" id="KW-1185">Reference proteome</keyword>
<dbReference type="Proteomes" id="UP001596422">
    <property type="component" value="Unassembled WGS sequence"/>
</dbReference>
<organism evidence="2 3">
    <name type="scientific">Marinobacterium aestuariivivens</name>
    <dbReference type="NCBI Taxonomy" id="1698799"/>
    <lineage>
        <taxon>Bacteria</taxon>
        <taxon>Pseudomonadati</taxon>
        <taxon>Pseudomonadota</taxon>
        <taxon>Gammaproteobacteria</taxon>
        <taxon>Oceanospirillales</taxon>
        <taxon>Oceanospirillaceae</taxon>
        <taxon>Marinobacterium</taxon>
    </lineage>
</organism>
<evidence type="ECO:0000256" key="1">
    <source>
        <dbReference type="SAM" id="MobiDB-lite"/>
    </source>
</evidence>
<protein>
    <submittedName>
        <fullName evidence="2">Uncharacterized protein</fullName>
    </submittedName>
</protein>
<dbReference type="EMBL" id="JBHSWE010000001">
    <property type="protein sequence ID" value="MFC6673109.1"/>
    <property type="molecule type" value="Genomic_DNA"/>
</dbReference>
<proteinExistence type="predicted"/>
<reference evidence="3" key="1">
    <citation type="journal article" date="2019" name="Int. J. Syst. Evol. Microbiol.">
        <title>The Global Catalogue of Microorganisms (GCM) 10K type strain sequencing project: providing services to taxonomists for standard genome sequencing and annotation.</title>
        <authorList>
            <consortium name="The Broad Institute Genomics Platform"/>
            <consortium name="The Broad Institute Genome Sequencing Center for Infectious Disease"/>
            <person name="Wu L."/>
            <person name="Ma J."/>
        </authorList>
    </citation>
    <scope>NUCLEOTIDE SEQUENCE [LARGE SCALE GENOMIC DNA]</scope>
    <source>
        <strain evidence="3">NBRC 111756</strain>
    </source>
</reference>
<gene>
    <name evidence="2" type="ORF">ACFQDL_25735</name>
</gene>
<comment type="caution">
    <text evidence="2">The sequence shown here is derived from an EMBL/GenBank/DDBJ whole genome shotgun (WGS) entry which is preliminary data.</text>
</comment>
<evidence type="ECO:0000313" key="2">
    <source>
        <dbReference type="EMBL" id="MFC6673109.1"/>
    </source>
</evidence>
<dbReference type="RefSeq" id="WP_379911502.1">
    <property type="nucleotide sequence ID" value="NZ_JBHSWE010000001.1"/>
</dbReference>